<dbReference type="InterPro" id="IPR013325">
    <property type="entry name" value="RNA_pol_sigma_r2"/>
</dbReference>
<accession>G8LNZ6</accession>
<dbReference type="InterPro" id="IPR013249">
    <property type="entry name" value="RNA_pol_sigma70_r4_t2"/>
</dbReference>
<name>G8LNZ6_9ENTR</name>
<dbReference type="Gene3D" id="1.10.1740.10">
    <property type="match status" value="1"/>
</dbReference>
<comment type="similarity">
    <text evidence="1">Belongs to the sigma-70 factor family. ECF subfamily.</text>
</comment>
<dbReference type="KEGG" id="eec:EcWSU1_03453"/>
<dbReference type="InterPro" id="IPR039425">
    <property type="entry name" value="RNA_pol_sigma-70-like"/>
</dbReference>
<dbReference type="STRING" id="299767.GCA_900068845_02834"/>
<dbReference type="GO" id="GO:0016987">
    <property type="term" value="F:sigma factor activity"/>
    <property type="evidence" value="ECO:0007669"/>
    <property type="project" value="UniProtKB-KW"/>
</dbReference>
<dbReference type="InterPro" id="IPR036388">
    <property type="entry name" value="WH-like_DNA-bd_sf"/>
</dbReference>
<feature type="domain" description="PhyR sigma2" evidence="6">
    <location>
        <begin position="35"/>
        <end position="89"/>
    </location>
</feature>
<dbReference type="eggNOG" id="COG1595">
    <property type="taxonomic scope" value="Bacteria"/>
</dbReference>
<gene>
    <name evidence="7" type="primary">rpoE</name>
    <name evidence="7" type="ORF">EcWSU1_03453</name>
</gene>
<organism evidence="7 8">
    <name type="scientific">Enterobacter ludwigii</name>
    <dbReference type="NCBI Taxonomy" id="299767"/>
    <lineage>
        <taxon>Bacteria</taxon>
        <taxon>Pseudomonadati</taxon>
        <taxon>Pseudomonadota</taxon>
        <taxon>Gammaproteobacteria</taxon>
        <taxon>Enterobacterales</taxon>
        <taxon>Enterobacteriaceae</taxon>
        <taxon>Enterobacter</taxon>
        <taxon>Enterobacter cloacae complex</taxon>
    </lineage>
</organism>
<evidence type="ECO:0000313" key="7">
    <source>
        <dbReference type="EMBL" id="AEW74881.1"/>
    </source>
</evidence>
<dbReference type="InterPro" id="IPR014284">
    <property type="entry name" value="RNA_pol_sigma-70_dom"/>
</dbReference>
<keyword evidence="3" id="KW-0731">Sigma factor</keyword>
<keyword evidence="4" id="KW-0804">Transcription</keyword>
<dbReference type="InterPro" id="IPR053866">
    <property type="entry name" value="PhyR_sigma2"/>
</dbReference>
<protein>
    <submittedName>
        <fullName evidence="7">RNA polymerase sigma-E factor</fullName>
    </submittedName>
</protein>
<dbReference type="EMBL" id="CP002886">
    <property type="protein sequence ID" value="AEW74881.1"/>
    <property type="molecule type" value="Genomic_DNA"/>
</dbReference>
<feature type="domain" description="RNA polymerase sigma factor 70 region 4 type 2" evidence="5">
    <location>
        <begin position="130"/>
        <end position="181"/>
    </location>
</feature>
<dbReference type="SUPFAM" id="SSF88946">
    <property type="entry name" value="Sigma2 domain of RNA polymerase sigma factors"/>
    <property type="match status" value="1"/>
</dbReference>
<dbReference type="GO" id="GO:0003677">
    <property type="term" value="F:DNA binding"/>
    <property type="evidence" value="ECO:0007669"/>
    <property type="project" value="InterPro"/>
</dbReference>
<evidence type="ECO:0000256" key="3">
    <source>
        <dbReference type="ARBA" id="ARBA00023082"/>
    </source>
</evidence>
<evidence type="ECO:0000256" key="1">
    <source>
        <dbReference type="ARBA" id="ARBA00010641"/>
    </source>
</evidence>
<sequence>MKSTVTCRLPLTDIRNPDFLVEGKHIATREVRQQLAAHLSRLWRYGLVLSRNRDVAEELVQSTCVRALEKSSQYMPGTRIDRWLFAILHSIWISELRARHVRQGQGFVASDELLAPDTREQDETRLHYLKVMQRVNALPEAQRNTVFLVYVEGFTYQEAANTLAVPIGTVMSRLATARATLAASADALPPVKEKRS</sequence>
<dbReference type="Proteomes" id="UP000007838">
    <property type="component" value="Chromosome"/>
</dbReference>
<dbReference type="NCBIfam" id="TIGR02937">
    <property type="entry name" value="sigma70-ECF"/>
    <property type="match status" value="1"/>
</dbReference>
<dbReference type="SUPFAM" id="SSF88659">
    <property type="entry name" value="Sigma3 and sigma4 domains of RNA polymerase sigma factors"/>
    <property type="match status" value="1"/>
</dbReference>
<reference evidence="7 8" key="1">
    <citation type="journal article" date="2011" name="Stand. Genomic Sci.">
        <title>Complete genome of the onion pathogen Enterobacter cloacae EcWSU1.</title>
        <authorList>
            <person name="Humann J.L."/>
            <person name="Wildung M."/>
            <person name="Cheng C.H."/>
            <person name="Lee T."/>
            <person name="Stewart J.E."/>
            <person name="Drew J.C."/>
            <person name="Triplett E.W."/>
            <person name="Main D."/>
            <person name="Schroeder B.K."/>
        </authorList>
    </citation>
    <scope>NUCLEOTIDE SEQUENCE [LARGE SCALE GENOMIC DNA]</scope>
    <source>
        <strain evidence="7 8">EcWSU1</strain>
    </source>
</reference>
<dbReference type="Gene3D" id="1.10.10.10">
    <property type="entry name" value="Winged helix-like DNA-binding domain superfamily/Winged helix DNA-binding domain"/>
    <property type="match status" value="1"/>
</dbReference>
<dbReference type="Pfam" id="PF08281">
    <property type="entry name" value="Sigma70_r4_2"/>
    <property type="match status" value="1"/>
</dbReference>
<dbReference type="InterPro" id="IPR013324">
    <property type="entry name" value="RNA_pol_sigma_r3/r4-like"/>
</dbReference>
<dbReference type="Pfam" id="PF22029">
    <property type="entry name" value="PhyR_sigma2"/>
    <property type="match status" value="1"/>
</dbReference>
<dbReference type="AlphaFoldDB" id="G8LNZ6"/>
<dbReference type="GO" id="GO:0006352">
    <property type="term" value="P:DNA-templated transcription initiation"/>
    <property type="evidence" value="ECO:0007669"/>
    <property type="project" value="InterPro"/>
</dbReference>
<evidence type="ECO:0000259" key="5">
    <source>
        <dbReference type="Pfam" id="PF08281"/>
    </source>
</evidence>
<evidence type="ECO:0000259" key="6">
    <source>
        <dbReference type="Pfam" id="PF22029"/>
    </source>
</evidence>
<dbReference type="PANTHER" id="PTHR43133:SF25">
    <property type="entry name" value="RNA POLYMERASE SIGMA FACTOR RFAY-RELATED"/>
    <property type="match status" value="1"/>
</dbReference>
<evidence type="ECO:0000256" key="2">
    <source>
        <dbReference type="ARBA" id="ARBA00023015"/>
    </source>
</evidence>
<proteinExistence type="inferred from homology"/>
<keyword evidence="2" id="KW-0805">Transcription regulation</keyword>
<evidence type="ECO:0000256" key="4">
    <source>
        <dbReference type="ARBA" id="ARBA00023163"/>
    </source>
</evidence>
<dbReference type="HOGENOM" id="CLU_047691_1_4_6"/>
<evidence type="ECO:0000313" key="8">
    <source>
        <dbReference type="Proteomes" id="UP000007838"/>
    </source>
</evidence>
<dbReference type="PANTHER" id="PTHR43133">
    <property type="entry name" value="RNA POLYMERASE ECF-TYPE SIGMA FACTO"/>
    <property type="match status" value="1"/>
</dbReference>